<evidence type="ECO:0000256" key="1">
    <source>
        <dbReference type="ARBA" id="ARBA00001942"/>
    </source>
</evidence>
<dbReference type="InterPro" id="IPR050123">
    <property type="entry name" value="Prok_molybdopt-oxidoreductase"/>
</dbReference>
<dbReference type="PROSITE" id="PS00551">
    <property type="entry name" value="MOLYBDOPTERIN_PROK_1"/>
    <property type="match status" value="1"/>
</dbReference>
<keyword evidence="9" id="KW-0411">Iron-sulfur</keyword>
<dbReference type="GO" id="GO:0045333">
    <property type="term" value="P:cellular respiration"/>
    <property type="evidence" value="ECO:0007669"/>
    <property type="project" value="UniProtKB-ARBA"/>
</dbReference>
<dbReference type="CDD" id="cd02754">
    <property type="entry name" value="MopB_Nitrate-R-NapA-like"/>
    <property type="match status" value="1"/>
</dbReference>
<evidence type="ECO:0000259" key="11">
    <source>
        <dbReference type="PROSITE" id="PS51669"/>
    </source>
</evidence>
<evidence type="ECO:0000256" key="4">
    <source>
        <dbReference type="ARBA" id="ARBA00022485"/>
    </source>
</evidence>
<reference evidence="12 13" key="1">
    <citation type="submission" date="2019-01" db="EMBL/GenBank/DDBJ databases">
        <authorList>
            <person name="Chen W.-M."/>
        </authorList>
    </citation>
    <scope>NUCLEOTIDE SEQUENCE [LARGE SCALE GENOMIC DNA]</scope>
    <source>
        <strain evidence="12 13">TER-1</strain>
    </source>
</reference>
<dbReference type="InterPro" id="IPR006657">
    <property type="entry name" value="MoPterin_dinucl-bd_dom"/>
</dbReference>
<dbReference type="GO" id="GO:1990204">
    <property type="term" value="C:oxidoreductase complex"/>
    <property type="evidence" value="ECO:0007669"/>
    <property type="project" value="UniProtKB-ARBA"/>
</dbReference>
<dbReference type="SUPFAM" id="SSF50692">
    <property type="entry name" value="ADC-like"/>
    <property type="match status" value="1"/>
</dbReference>
<dbReference type="InterPro" id="IPR041957">
    <property type="entry name" value="CT_Nitrate-R-NapA-like"/>
</dbReference>
<dbReference type="Gene3D" id="2.40.40.20">
    <property type="match status" value="1"/>
</dbReference>
<gene>
    <name evidence="12" type="ORF">EOE48_12865</name>
</gene>
<evidence type="ECO:0000256" key="2">
    <source>
        <dbReference type="ARBA" id="ARBA00001966"/>
    </source>
</evidence>
<keyword evidence="10" id="KW-0534">Nitrate assimilation</keyword>
<dbReference type="Gene3D" id="1.10.10.1100">
    <property type="entry name" value="BFD-like [2Fe-2S]-binding domain"/>
    <property type="match status" value="1"/>
</dbReference>
<dbReference type="GO" id="GO:0043546">
    <property type="term" value="F:molybdopterin cofactor binding"/>
    <property type="evidence" value="ECO:0007669"/>
    <property type="project" value="InterPro"/>
</dbReference>
<dbReference type="Gene3D" id="3.40.228.10">
    <property type="entry name" value="Dimethylsulfoxide Reductase, domain 2"/>
    <property type="match status" value="1"/>
</dbReference>
<evidence type="ECO:0000256" key="8">
    <source>
        <dbReference type="ARBA" id="ARBA00023004"/>
    </source>
</evidence>
<organism evidence="12 13">
    <name type="scientific">Methylobacterium oryzihabitans</name>
    <dbReference type="NCBI Taxonomy" id="2499852"/>
    <lineage>
        <taxon>Bacteria</taxon>
        <taxon>Pseudomonadati</taxon>
        <taxon>Pseudomonadota</taxon>
        <taxon>Alphaproteobacteria</taxon>
        <taxon>Hyphomicrobiales</taxon>
        <taxon>Methylobacteriaceae</taxon>
        <taxon>Methylobacterium</taxon>
    </lineage>
</organism>
<evidence type="ECO:0000256" key="3">
    <source>
        <dbReference type="ARBA" id="ARBA00008747"/>
    </source>
</evidence>
<keyword evidence="8" id="KW-0408">Iron</keyword>
<dbReference type="GO" id="GO:0042128">
    <property type="term" value="P:nitrate assimilation"/>
    <property type="evidence" value="ECO:0007669"/>
    <property type="project" value="UniProtKB-KW"/>
</dbReference>
<dbReference type="InterPro" id="IPR006656">
    <property type="entry name" value="Mopterin_OxRdtase"/>
</dbReference>
<dbReference type="OrthoDB" id="9816402at2"/>
<evidence type="ECO:0000256" key="5">
    <source>
        <dbReference type="ARBA" id="ARBA00022505"/>
    </source>
</evidence>
<dbReference type="PANTHER" id="PTHR43105">
    <property type="entry name" value="RESPIRATORY NITRATE REDUCTASE"/>
    <property type="match status" value="1"/>
</dbReference>
<dbReference type="SUPFAM" id="SSF53706">
    <property type="entry name" value="Formate dehydrogenase/DMSO reductase, domains 1-3"/>
    <property type="match status" value="1"/>
</dbReference>
<dbReference type="InterPro" id="IPR041854">
    <property type="entry name" value="BFD-like_2Fe2S-bd_dom_sf"/>
</dbReference>
<dbReference type="PROSITE" id="PS51669">
    <property type="entry name" value="4FE4S_MOW_BIS_MGD"/>
    <property type="match status" value="1"/>
</dbReference>
<evidence type="ECO:0000256" key="10">
    <source>
        <dbReference type="ARBA" id="ARBA00023063"/>
    </source>
</evidence>
<accession>A0A3S2V7S5</accession>
<dbReference type="GO" id="GO:0016020">
    <property type="term" value="C:membrane"/>
    <property type="evidence" value="ECO:0007669"/>
    <property type="project" value="TreeGrafter"/>
</dbReference>
<comment type="similarity">
    <text evidence="3">Belongs to the prokaryotic molybdopterin-containing oxidoreductase family. NasA/NapA/NarB subfamily.</text>
</comment>
<dbReference type="CDD" id="cd02791">
    <property type="entry name" value="MopB_CT_Nitrate-R-NapA-like"/>
    <property type="match status" value="1"/>
</dbReference>
<evidence type="ECO:0000256" key="6">
    <source>
        <dbReference type="ARBA" id="ARBA00022723"/>
    </source>
</evidence>
<dbReference type="InterPro" id="IPR027467">
    <property type="entry name" value="MopterinOxRdtase_cofactor_BS"/>
</dbReference>
<feature type="domain" description="4Fe-4S Mo/W bis-MGD-type" evidence="11">
    <location>
        <begin position="12"/>
        <end position="68"/>
    </location>
</feature>
<dbReference type="PANTHER" id="PTHR43105:SF9">
    <property type="entry name" value="NADPH-FE(3+) OXIDOREDUCTASE SUBUNIT ALPHA"/>
    <property type="match status" value="1"/>
</dbReference>
<evidence type="ECO:0000256" key="9">
    <source>
        <dbReference type="ARBA" id="ARBA00023014"/>
    </source>
</evidence>
<dbReference type="Pfam" id="PF04879">
    <property type="entry name" value="Molybdop_Fe4S4"/>
    <property type="match status" value="1"/>
</dbReference>
<keyword evidence="13" id="KW-1185">Reference proteome</keyword>
<comment type="cofactor">
    <cofactor evidence="1">
        <name>Mo-bis(molybdopterin guanine dinucleotide)</name>
        <dbReference type="ChEBI" id="CHEBI:60539"/>
    </cofactor>
</comment>
<dbReference type="SMART" id="SM00926">
    <property type="entry name" value="Molybdop_Fe4S4"/>
    <property type="match status" value="1"/>
</dbReference>
<dbReference type="Pfam" id="PF04324">
    <property type="entry name" value="Fer2_BFD"/>
    <property type="match status" value="1"/>
</dbReference>
<dbReference type="GO" id="GO:0046872">
    <property type="term" value="F:metal ion binding"/>
    <property type="evidence" value="ECO:0007669"/>
    <property type="project" value="UniProtKB-KW"/>
</dbReference>
<evidence type="ECO:0000256" key="7">
    <source>
        <dbReference type="ARBA" id="ARBA00023002"/>
    </source>
</evidence>
<sequence>MNLHVPDLAPEAPPVRTTCPYCGVGCGVLARPDGEGGARVEGDPDHPANFGRLCSKGSALGETLSLGDRVLHPSIDGARATWDAALDAVATGFRRAAAAHGPESVAFYLSGQLLTEDYYVANKLAKGFLGTPHVDTNSRLCMSSSVAAHRRAFGSDTVPGCYEDLDGADLLVLVGSNTAWCHPILFRRMLDARAKRGTRIVTIDPRRTQTGEESDLFLGLKPGTDSTLFSGLLVHLADHGALDTRYVADHTAGYDLALERARRIAPSLAATADATGLAEDDVARFFELFRTTERAVTCYSQGVNQSAQGTDKANAIINCHLATGRIGRPGMGPFSLTGQPNAMGGREVGGLANMLAAHMHFLPEEVDLVRRFWGAPNIITGEGMKAVSLFEAIERGKIRALWIMGTNPAVSMPRADRVRAALSRLDTLVISEAIAGTDTLRARNAIVLPALAWGEKDGTVTNSERRISRQRRFLAPPGEARADWWALAQVGQRLGFAKSFAWPNAAAVFREHAALSGFENAGTRDFDLSGVAEITDAAYDSTAPIQWPLPRKAKSGQARLFAEGGFFTRDRRARFVAVQAPKLADATSAAFPLRLNTGRVRDHWHTLTRTGKSPRLSAHRAVPFCEIHPDDAAAHGLAEGDLARVRTPYGAAVLEVVVTPGAQKGLLFAPMHWSEANTSSGRVGALAQGAVDPVSGQPELKATPAAIAPEPYRSRGYLITRDPVEAPQGWWWARATLEGGTGLIFATQEGAAEAGALMQALFPGASLSQYADPACGVYRCAAFEDGRLVGAMALAPAAERPSWDAAKAFFRTQELLEPTARRALISGRAESAGTGPLVCACHTVGLGTIEATIKAGAHSVEAVGAACKAGTNCGSCIPEIRKLLAAALAPSPA</sequence>
<dbReference type="EMBL" id="SACP01000011">
    <property type="protein sequence ID" value="RVU17768.1"/>
    <property type="molecule type" value="Genomic_DNA"/>
</dbReference>
<evidence type="ECO:0000313" key="12">
    <source>
        <dbReference type="EMBL" id="RVU17768.1"/>
    </source>
</evidence>
<keyword evidence="5" id="KW-0500">Molybdenum</keyword>
<keyword evidence="7" id="KW-0560">Oxidoreductase</keyword>
<dbReference type="InterPro" id="IPR006963">
    <property type="entry name" value="Mopterin_OxRdtase_4Fe-4S_dom"/>
</dbReference>
<comment type="cofactor">
    <cofactor evidence="2">
        <name>[4Fe-4S] cluster</name>
        <dbReference type="ChEBI" id="CHEBI:49883"/>
    </cofactor>
</comment>
<comment type="caution">
    <text evidence="12">The sequence shown here is derived from an EMBL/GenBank/DDBJ whole genome shotgun (WGS) entry which is preliminary data.</text>
</comment>
<dbReference type="GO" id="GO:0051539">
    <property type="term" value="F:4 iron, 4 sulfur cluster binding"/>
    <property type="evidence" value="ECO:0007669"/>
    <property type="project" value="UniProtKB-KW"/>
</dbReference>
<dbReference type="GO" id="GO:0016491">
    <property type="term" value="F:oxidoreductase activity"/>
    <property type="evidence" value="ECO:0007669"/>
    <property type="project" value="UniProtKB-KW"/>
</dbReference>
<dbReference type="Pfam" id="PF00384">
    <property type="entry name" value="Molybdopterin"/>
    <property type="match status" value="1"/>
</dbReference>
<dbReference type="RefSeq" id="WP_127729585.1">
    <property type="nucleotide sequence ID" value="NZ_SACP01000011.1"/>
</dbReference>
<keyword evidence="4" id="KW-0004">4Fe-4S</keyword>
<proteinExistence type="inferred from homology"/>
<dbReference type="Proteomes" id="UP000286997">
    <property type="component" value="Unassembled WGS sequence"/>
</dbReference>
<dbReference type="InterPro" id="IPR009010">
    <property type="entry name" value="Asp_de-COase-like_dom_sf"/>
</dbReference>
<dbReference type="InterPro" id="IPR007419">
    <property type="entry name" value="BFD-like_2Fe2S-bd_dom"/>
</dbReference>
<protein>
    <submittedName>
        <fullName evidence="12">Nitrate reductase</fullName>
    </submittedName>
</protein>
<dbReference type="AlphaFoldDB" id="A0A3S2V7S5"/>
<dbReference type="Gene3D" id="3.40.50.740">
    <property type="match status" value="1"/>
</dbReference>
<dbReference type="Pfam" id="PF01568">
    <property type="entry name" value="Molydop_binding"/>
    <property type="match status" value="1"/>
</dbReference>
<name>A0A3S2V7S5_9HYPH</name>
<keyword evidence="6" id="KW-0479">Metal-binding</keyword>
<dbReference type="Gene3D" id="2.20.25.90">
    <property type="entry name" value="ADC-like domains"/>
    <property type="match status" value="1"/>
</dbReference>
<evidence type="ECO:0000313" key="13">
    <source>
        <dbReference type="Proteomes" id="UP000286997"/>
    </source>
</evidence>